<gene>
    <name evidence="1" type="ORF">INT43_000263</name>
</gene>
<name>A0A8H7UAL5_MORIS</name>
<comment type="caution">
    <text evidence="1">The sequence shown here is derived from an EMBL/GenBank/DDBJ whole genome shotgun (WGS) entry which is preliminary data.</text>
</comment>
<accession>A0A8H7UAL5</accession>
<protein>
    <submittedName>
        <fullName evidence="1">Uncharacterized protein</fullName>
    </submittedName>
</protein>
<sequence>MLAGQCYVERIPNIPNRAGRAGQWDYSGESLFYNHCKLAQSIVFVITTRKELDPSIDPSQPRHLPSSLVLAGHNML</sequence>
<dbReference type="AlphaFoldDB" id="A0A8H7UAL5"/>
<proteinExistence type="predicted"/>
<dbReference type="Proteomes" id="UP000654370">
    <property type="component" value="Unassembled WGS sequence"/>
</dbReference>
<organism evidence="1 2">
    <name type="scientific">Mortierella isabellina</name>
    <name type="common">Filamentous fungus</name>
    <name type="synonym">Umbelopsis isabellina</name>
    <dbReference type="NCBI Taxonomy" id="91625"/>
    <lineage>
        <taxon>Eukaryota</taxon>
        <taxon>Fungi</taxon>
        <taxon>Fungi incertae sedis</taxon>
        <taxon>Mucoromycota</taxon>
        <taxon>Mucoromycotina</taxon>
        <taxon>Umbelopsidomycetes</taxon>
        <taxon>Umbelopsidales</taxon>
        <taxon>Umbelopsidaceae</taxon>
        <taxon>Umbelopsis</taxon>
    </lineage>
</organism>
<evidence type="ECO:0000313" key="2">
    <source>
        <dbReference type="Proteomes" id="UP000654370"/>
    </source>
</evidence>
<dbReference type="EMBL" id="JAEPQZ010000016">
    <property type="protein sequence ID" value="KAG2172913.1"/>
    <property type="molecule type" value="Genomic_DNA"/>
</dbReference>
<evidence type="ECO:0000313" key="1">
    <source>
        <dbReference type="EMBL" id="KAG2172913.1"/>
    </source>
</evidence>
<reference evidence="1" key="1">
    <citation type="submission" date="2020-12" db="EMBL/GenBank/DDBJ databases">
        <title>Metabolic potential, ecology and presence of endohyphal bacteria is reflected in genomic diversity of Mucoromycotina.</title>
        <authorList>
            <person name="Muszewska A."/>
            <person name="Okrasinska A."/>
            <person name="Steczkiewicz K."/>
            <person name="Drgas O."/>
            <person name="Orlowska M."/>
            <person name="Perlinska-Lenart U."/>
            <person name="Aleksandrzak-Piekarczyk T."/>
            <person name="Szatraj K."/>
            <person name="Zielenkiewicz U."/>
            <person name="Pilsyk S."/>
            <person name="Malc E."/>
            <person name="Mieczkowski P."/>
            <person name="Kruszewska J.S."/>
            <person name="Biernat P."/>
            <person name="Pawlowska J."/>
        </authorList>
    </citation>
    <scope>NUCLEOTIDE SEQUENCE</scope>
    <source>
        <strain evidence="1">WA0000067209</strain>
    </source>
</reference>
<keyword evidence="2" id="KW-1185">Reference proteome</keyword>